<evidence type="ECO:0000256" key="6">
    <source>
        <dbReference type="ARBA" id="ARBA00022989"/>
    </source>
</evidence>
<dbReference type="OrthoDB" id="9796260at2"/>
<keyword evidence="6 8" id="KW-1133">Transmembrane helix</keyword>
<dbReference type="STRING" id="1121927.GOHSU_16_00290"/>
<evidence type="ECO:0000256" key="5">
    <source>
        <dbReference type="ARBA" id="ARBA00022692"/>
    </source>
</evidence>
<feature type="transmembrane region" description="Helical" evidence="8">
    <location>
        <begin position="65"/>
        <end position="85"/>
    </location>
</feature>
<comment type="caution">
    <text evidence="9">The sequence shown here is derived from an EMBL/GenBank/DDBJ whole genome shotgun (WGS) entry which is preliminary data.</text>
</comment>
<evidence type="ECO:0000256" key="7">
    <source>
        <dbReference type="ARBA" id="ARBA00023136"/>
    </source>
</evidence>
<evidence type="ECO:0000256" key="4">
    <source>
        <dbReference type="ARBA" id="ARBA00022475"/>
    </source>
</evidence>
<keyword evidence="5 8" id="KW-0812">Transmembrane</keyword>
<dbReference type="Proteomes" id="UP000053405">
    <property type="component" value="Unassembled WGS sequence"/>
</dbReference>
<dbReference type="PANTHER" id="PTHR30472">
    <property type="entry name" value="FERRIC ENTEROBACTIN TRANSPORT SYSTEM PERMEASE PROTEIN"/>
    <property type="match status" value="1"/>
</dbReference>
<organism evidence="9 10">
    <name type="scientific">Gordonia hirsuta DSM 44140 = NBRC 16056</name>
    <dbReference type="NCBI Taxonomy" id="1121927"/>
    <lineage>
        <taxon>Bacteria</taxon>
        <taxon>Bacillati</taxon>
        <taxon>Actinomycetota</taxon>
        <taxon>Actinomycetes</taxon>
        <taxon>Mycobacteriales</taxon>
        <taxon>Gordoniaceae</taxon>
        <taxon>Gordonia</taxon>
    </lineage>
</organism>
<sequence>MSLSDSATAAPSIEGGRSTRIPWQARLVLAAVLAAAALAAFLLLRNGLHGLEVEQTFGLTFGRRVNTAIAIVIASVSAGIGTVLFQTVTHNRILTPSIIGFDSLYVLIQTVAVSVIGAEFIANSDTVPQFLMQTAAMIVFAVALYGWLFSGRFGSLFLLLLTGVVLGLAFRSVAEFLQRLLSPTDFDALFLNMYGRISDVNAALLPIAGTLVLVVAVIAWRRRRVYDVLMLGREPATGLGLNHRRELTGALVMIAVLMAVSTALVGPLTFFGFIIATLAYQLAGDWRHRAVIPMAVLLGILTLALGQLLINTDVFGTDVMLTVVIEFCGGLLFLAVLLFRKGSL</sequence>
<dbReference type="RefSeq" id="WP_005938522.1">
    <property type="nucleotide sequence ID" value="NZ_ATVK01000047.1"/>
</dbReference>
<feature type="transmembrane region" description="Helical" evidence="8">
    <location>
        <begin position="290"/>
        <end position="310"/>
    </location>
</feature>
<dbReference type="AlphaFoldDB" id="L7LAJ1"/>
<dbReference type="GO" id="GO:0005886">
    <property type="term" value="C:plasma membrane"/>
    <property type="evidence" value="ECO:0007669"/>
    <property type="project" value="UniProtKB-SubCell"/>
</dbReference>
<dbReference type="GO" id="GO:0022857">
    <property type="term" value="F:transmembrane transporter activity"/>
    <property type="evidence" value="ECO:0007669"/>
    <property type="project" value="InterPro"/>
</dbReference>
<reference evidence="9 10" key="1">
    <citation type="submission" date="2012-12" db="EMBL/GenBank/DDBJ databases">
        <title>Whole genome shotgun sequence of Gordonia hirsuta NBRC 16056.</title>
        <authorList>
            <person name="Isaki-Nakamura S."/>
            <person name="Hosoyama A."/>
            <person name="Tsuchikane K."/>
            <person name="Katsumata H."/>
            <person name="Baba S."/>
            <person name="Yamazaki S."/>
            <person name="Fujita N."/>
        </authorList>
    </citation>
    <scope>NUCLEOTIDE SEQUENCE [LARGE SCALE GENOMIC DNA]</scope>
    <source>
        <strain evidence="9 10">NBRC 16056</strain>
    </source>
</reference>
<feature type="transmembrane region" description="Helical" evidence="8">
    <location>
        <begin position="200"/>
        <end position="220"/>
    </location>
</feature>
<evidence type="ECO:0000256" key="1">
    <source>
        <dbReference type="ARBA" id="ARBA00004651"/>
    </source>
</evidence>
<feature type="transmembrane region" description="Helical" evidence="8">
    <location>
        <begin position="130"/>
        <end position="149"/>
    </location>
</feature>
<keyword evidence="10" id="KW-1185">Reference proteome</keyword>
<feature type="transmembrane region" description="Helical" evidence="8">
    <location>
        <begin position="319"/>
        <end position="339"/>
    </location>
</feature>
<dbReference type="Gene3D" id="1.10.3470.10">
    <property type="entry name" value="ABC transporter involved in vitamin B12 uptake, BtuC"/>
    <property type="match status" value="1"/>
</dbReference>
<dbReference type="SUPFAM" id="SSF81345">
    <property type="entry name" value="ABC transporter involved in vitamin B12 uptake, BtuC"/>
    <property type="match status" value="1"/>
</dbReference>
<feature type="transmembrane region" description="Helical" evidence="8">
    <location>
        <begin position="97"/>
        <end position="118"/>
    </location>
</feature>
<accession>L7LAJ1</accession>
<dbReference type="eggNOG" id="COG4605">
    <property type="taxonomic scope" value="Bacteria"/>
</dbReference>
<keyword evidence="3" id="KW-0813">Transport</keyword>
<comment type="subcellular location">
    <subcellularLocation>
        <location evidence="1">Cell membrane</location>
        <topology evidence="1">Multi-pass membrane protein</topology>
    </subcellularLocation>
</comment>
<dbReference type="PANTHER" id="PTHR30472:SF19">
    <property type="entry name" value="PETROBACTIN IMPORT SYSTEM PERMEASE PROTEIN YCLO"/>
    <property type="match status" value="1"/>
</dbReference>
<keyword evidence="4" id="KW-1003">Cell membrane</keyword>
<keyword evidence="7 8" id="KW-0472">Membrane</keyword>
<dbReference type="InterPro" id="IPR037294">
    <property type="entry name" value="ABC_BtuC-like"/>
</dbReference>
<gene>
    <name evidence="9" type="ORF">GOHSU_16_00290</name>
</gene>
<evidence type="ECO:0000256" key="3">
    <source>
        <dbReference type="ARBA" id="ARBA00022448"/>
    </source>
</evidence>
<feature type="transmembrane region" description="Helical" evidence="8">
    <location>
        <begin position="27"/>
        <end position="45"/>
    </location>
</feature>
<evidence type="ECO:0000313" key="9">
    <source>
        <dbReference type="EMBL" id="GAC57072.1"/>
    </source>
</evidence>
<evidence type="ECO:0000313" key="10">
    <source>
        <dbReference type="Proteomes" id="UP000053405"/>
    </source>
</evidence>
<dbReference type="InterPro" id="IPR000522">
    <property type="entry name" value="ABC_transptr_permease_BtuC"/>
</dbReference>
<proteinExistence type="inferred from homology"/>
<feature type="transmembrane region" description="Helical" evidence="8">
    <location>
        <begin position="156"/>
        <end position="174"/>
    </location>
</feature>
<evidence type="ECO:0000256" key="8">
    <source>
        <dbReference type="SAM" id="Phobius"/>
    </source>
</evidence>
<feature type="transmembrane region" description="Helical" evidence="8">
    <location>
        <begin position="250"/>
        <end position="278"/>
    </location>
</feature>
<comment type="similarity">
    <text evidence="2">Belongs to the binding-protein-dependent transport system permease family. FecCD subfamily.</text>
</comment>
<dbReference type="EMBL" id="BANT01000016">
    <property type="protein sequence ID" value="GAC57072.1"/>
    <property type="molecule type" value="Genomic_DNA"/>
</dbReference>
<name>L7LAJ1_9ACTN</name>
<dbReference type="GO" id="GO:0033214">
    <property type="term" value="P:siderophore-iron import into cell"/>
    <property type="evidence" value="ECO:0007669"/>
    <property type="project" value="TreeGrafter"/>
</dbReference>
<evidence type="ECO:0000256" key="2">
    <source>
        <dbReference type="ARBA" id="ARBA00007935"/>
    </source>
</evidence>
<dbReference type="Pfam" id="PF01032">
    <property type="entry name" value="FecCD"/>
    <property type="match status" value="1"/>
</dbReference>
<protein>
    <submittedName>
        <fullName evidence="9">Putative ABC transporter permease protein</fullName>
    </submittedName>
</protein>